<comment type="caution">
    <text evidence="7">The sequence shown here is derived from an EMBL/GenBank/DDBJ whole genome shotgun (WGS) entry which is preliminary data.</text>
</comment>
<dbReference type="EMBL" id="JBDNCH010000002">
    <property type="protein sequence ID" value="MEN9062400.1"/>
    <property type="molecule type" value="Genomic_DNA"/>
</dbReference>
<gene>
    <name evidence="7" type="ORF">ABFB10_16790</name>
</gene>
<dbReference type="AlphaFoldDB" id="A0AAW9STA0"/>
<evidence type="ECO:0000313" key="7">
    <source>
        <dbReference type="EMBL" id="MEN9062400.1"/>
    </source>
</evidence>
<dbReference type="RefSeq" id="WP_347167376.1">
    <property type="nucleotide sequence ID" value="NZ_JBDNCH010000002.1"/>
</dbReference>
<feature type="transmembrane region" description="Helical" evidence="6">
    <location>
        <begin position="154"/>
        <end position="173"/>
    </location>
</feature>
<dbReference type="Pfam" id="PF05875">
    <property type="entry name" value="Ceramidase"/>
    <property type="match status" value="1"/>
</dbReference>
<evidence type="ECO:0000256" key="3">
    <source>
        <dbReference type="ARBA" id="ARBA00022801"/>
    </source>
</evidence>
<dbReference type="Proteomes" id="UP001428774">
    <property type="component" value="Unassembled WGS sequence"/>
</dbReference>
<accession>A0AAW9STA0</accession>
<organism evidence="7 8">
    <name type="scientific">Ponticoccus litoralis</name>
    <dbReference type="NCBI Taxonomy" id="422297"/>
    <lineage>
        <taxon>Bacteria</taxon>
        <taxon>Pseudomonadati</taxon>
        <taxon>Pseudomonadota</taxon>
        <taxon>Alphaproteobacteria</taxon>
        <taxon>Rhodobacterales</taxon>
        <taxon>Roseobacteraceae</taxon>
        <taxon>Ponticoccus</taxon>
    </lineage>
</organism>
<dbReference type="GO" id="GO:0006672">
    <property type="term" value="P:ceramide metabolic process"/>
    <property type="evidence" value="ECO:0007669"/>
    <property type="project" value="InterPro"/>
</dbReference>
<keyword evidence="2 6" id="KW-0812">Transmembrane</keyword>
<evidence type="ECO:0000256" key="4">
    <source>
        <dbReference type="ARBA" id="ARBA00022989"/>
    </source>
</evidence>
<reference evidence="7 8" key="1">
    <citation type="submission" date="2024-05" db="EMBL/GenBank/DDBJ databases">
        <title>Genome sequence of Ponticoccus litoralis KCCM 90028.</title>
        <authorList>
            <person name="Kim J.M."/>
            <person name="Lee J.K."/>
            <person name="Choi B.J."/>
            <person name="Bayburt H."/>
            <person name="Baek J.H."/>
            <person name="Jeon C.O."/>
        </authorList>
    </citation>
    <scope>NUCLEOTIDE SEQUENCE [LARGE SCALE GENOMIC DNA]</scope>
    <source>
        <strain evidence="7 8">KCCM 90028</strain>
    </source>
</reference>
<comment type="subcellular location">
    <subcellularLocation>
        <location evidence="1">Membrane</location>
        <topology evidence="1">Multi-pass membrane protein</topology>
    </subcellularLocation>
</comment>
<feature type="transmembrane region" description="Helical" evidence="6">
    <location>
        <begin position="179"/>
        <end position="201"/>
    </location>
</feature>
<feature type="transmembrane region" description="Helical" evidence="6">
    <location>
        <begin position="70"/>
        <end position="90"/>
    </location>
</feature>
<protein>
    <submittedName>
        <fullName evidence="7">Ceramidase domain-containing protein</fullName>
    </submittedName>
</protein>
<evidence type="ECO:0000313" key="8">
    <source>
        <dbReference type="Proteomes" id="UP001428774"/>
    </source>
</evidence>
<sequence>MDWTRPVDGYCERLDAAFWAEPVNAATNAAFLLVALFMWGRTFGLGRVLAAVLFIIGVGSFLFHTLAQPWAGLADTLPILVFVLLYIFAANRDFWRLGTRPAAGLTLLFFPFAAATAPLFRMIPGIGGSALYMPVPLLILIYAALLAGRAPQTARGLALGAGILLVSLTARILDEPLCALWPLGTHFLWHLLNAAMLGWMIHVWTRHRLATRDAGR</sequence>
<keyword evidence="5 6" id="KW-0472">Membrane</keyword>
<feature type="transmembrane region" description="Helical" evidence="6">
    <location>
        <begin position="16"/>
        <end position="38"/>
    </location>
</feature>
<feature type="transmembrane region" description="Helical" evidence="6">
    <location>
        <begin position="129"/>
        <end position="147"/>
    </location>
</feature>
<feature type="transmembrane region" description="Helical" evidence="6">
    <location>
        <begin position="45"/>
        <end position="64"/>
    </location>
</feature>
<proteinExistence type="predicted"/>
<feature type="transmembrane region" description="Helical" evidence="6">
    <location>
        <begin position="102"/>
        <end position="123"/>
    </location>
</feature>
<keyword evidence="3" id="KW-0378">Hydrolase</keyword>
<dbReference type="GO" id="GO:0016811">
    <property type="term" value="F:hydrolase activity, acting on carbon-nitrogen (but not peptide) bonds, in linear amides"/>
    <property type="evidence" value="ECO:0007669"/>
    <property type="project" value="InterPro"/>
</dbReference>
<name>A0AAW9STA0_9RHOB</name>
<evidence type="ECO:0000256" key="2">
    <source>
        <dbReference type="ARBA" id="ARBA00022692"/>
    </source>
</evidence>
<dbReference type="InterPro" id="IPR008901">
    <property type="entry name" value="ACER"/>
</dbReference>
<evidence type="ECO:0000256" key="5">
    <source>
        <dbReference type="ARBA" id="ARBA00023136"/>
    </source>
</evidence>
<evidence type="ECO:0000256" key="1">
    <source>
        <dbReference type="ARBA" id="ARBA00004141"/>
    </source>
</evidence>
<evidence type="ECO:0000256" key="6">
    <source>
        <dbReference type="SAM" id="Phobius"/>
    </source>
</evidence>
<dbReference type="GO" id="GO:0016020">
    <property type="term" value="C:membrane"/>
    <property type="evidence" value="ECO:0007669"/>
    <property type="project" value="UniProtKB-SubCell"/>
</dbReference>
<keyword evidence="4 6" id="KW-1133">Transmembrane helix</keyword>
<keyword evidence="8" id="KW-1185">Reference proteome</keyword>